<name>A0A4D6NJT5_VIGUN</name>
<dbReference type="NCBIfam" id="TIGR00447">
    <property type="entry name" value="pth"/>
    <property type="match status" value="1"/>
</dbReference>
<reference evidence="4 5" key="1">
    <citation type="submission" date="2019-04" db="EMBL/GenBank/DDBJ databases">
        <title>An improved genome assembly and genetic linkage map for asparagus bean, Vigna unguiculata ssp. sesquipedialis.</title>
        <authorList>
            <person name="Xia Q."/>
            <person name="Zhang R."/>
            <person name="Dong Y."/>
        </authorList>
    </citation>
    <scope>NUCLEOTIDE SEQUENCE [LARGE SCALE GENOMIC DNA]</scope>
    <source>
        <tissue evidence="4">Leaf</tissue>
    </source>
</reference>
<dbReference type="Gene3D" id="3.30.160.60">
    <property type="entry name" value="Classic Zinc Finger"/>
    <property type="match status" value="1"/>
</dbReference>
<feature type="region of interest" description="Disordered" evidence="2">
    <location>
        <begin position="17"/>
        <end position="41"/>
    </location>
</feature>
<dbReference type="FunFam" id="3.40.50.1470:FF:000001">
    <property type="entry name" value="Peptidyl-tRNA hydrolase"/>
    <property type="match status" value="1"/>
</dbReference>
<keyword evidence="1" id="KW-0479">Metal-binding</keyword>
<dbReference type="Gene3D" id="3.40.50.1470">
    <property type="entry name" value="Peptidyl-tRNA hydrolase"/>
    <property type="match status" value="1"/>
</dbReference>
<dbReference type="EMBL" id="CP039354">
    <property type="protein sequence ID" value="QCE12934.1"/>
    <property type="molecule type" value="Genomic_DNA"/>
</dbReference>
<dbReference type="GO" id="GO:0008270">
    <property type="term" value="F:zinc ion binding"/>
    <property type="evidence" value="ECO:0007669"/>
    <property type="project" value="UniProtKB-KW"/>
</dbReference>
<dbReference type="AlphaFoldDB" id="A0A4D6NJT5"/>
<dbReference type="Pfam" id="PF01195">
    <property type="entry name" value="Pept_tRNA_hydro"/>
    <property type="match status" value="1"/>
</dbReference>
<keyword evidence="1" id="KW-0862">Zinc</keyword>
<dbReference type="InterPro" id="IPR036236">
    <property type="entry name" value="Znf_C2H2_sf"/>
</dbReference>
<dbReference type="SUPFAM" id="SSF57667">
    <property type="entry name" value="beta-beta-alpha zinc fingers"/>
    <property type="match status" value="1"/>
</dbReference>
<dbReference type="PANTHER" id="PTHR17224:SF3">
    <property type="entry name" value="CHLOROPLASTIC GROUP IIB INTRON SPLICING FACILITATOR CRS2-B, CHLOROPLASTIC"/>
    <property type="match status" value="1"/>
</dbReference>
<keyword evidence="5" id="KW-1185">Reference proteome</keyword>
<dbReference type="InterPro" id="IPR018171">
    <property type="entry name" value="Pept_tRNA_hydro_CS"/>
</dbReference>
<organism evidence="4 5">
    <name type="scientific">Vigna unguiculata</name>
    <name type="common">Cowpea</name>
    <dbReference type="NCBI Taxonomy" id="3917"/>
    <lineage>
        <taxon>Eukaryota</taxon>
        <taxon>Viridiplantae</taxon>
        <taxon>Streptophyta</taxon>
        <taxon>Embryophyta</taxon>
        <taxon>Tracheophyta</taxon>
        <taxon>Spermatophyta</taxon>
        <taxon>Magnoliopsida</taxon>
        <taxon>eudicotyledons</taxon>
        <taxon>Gunneridae</taxon>
        <taxon>Pentapetalae</taxon>
        <taxon>rosids</taxon>
        <taxon>fabids</taxon>
        <taxon>Fabales</taxon>
        <taxon>Fabaceae</taxon>
        <taxon>Papilionoideae</taxon>
        <taxon>50 kb inversion clade</taxon>
        <taxon>NPAAA clade</taxon>
        <taxon>indigoferoid/millettioid clade</taxon>
        <taxon>Phaseoleae</taxon>
        <taxon>Vigna</taxon>
    </lineage>
</organism>
<keyword evidence="4" id="KW-0378">Hydrolase</keyword>
<dbReference type="PROSITE" id="PS01196">
    <property type="entry name" value="PEPT_TRNA_HYDROL_2"/>
    <property type="match status" value="1"/>
</dbReference>
<dbReference type="GO" id="GO:0004045">
    <property type="term" value="F:peptidyl-tRNA hydrolase activity"/>
    <property type="evidence" value="ECO:0007669"/>
    <property type="project" value="InterPro"/>
</dbReference>
<dbReference type="PROSITE" id="PS01195">
    <property type="entry name" value="PEPT_TRNA_HYDROL_1"/>
    <property type="match status" value="1"/>
</dbReference>
<evidence type="ECO:0000313" key="4">
    <source>
        <dbReference type="EMBL" id="QCE12934.1"/>
    </source>
</evidence>
<accession>A0A4D6NJT5</accession>
<dbReference type="PANTHER" id="PTHR17224">
    <property type="entry name" value="PEPTIDYL-TRNA HYDROLASE"/>
    <property type="match status" value="1"/>
</dbReference>
<gene>
    <name evidence="4" type="ORF">DEO72_LG10g4185</name>
</gene>
<dbReference type="PROSITE" id="PS00028">
    <property type="entry name" value="ZINC_FINGER_C2H2_1"/>
    <property type="match status" value="1"/>
</dbReference>
<dbReference type="HAMAP" id="MF_00083">
    <property type="entry name" value="Pept_tRNA_hydro_bact"/>
    <property type="match status" value="1"/>
</dbReference>
<dbReference type="InterPro" id="IPR001328">
    <property type="entry name" value="Pept_tRNA_hydro"/>
</dbReference>
<dbReference type="Proteomes" id="UP000501690">
    <property type="component" value="Linkage Group LG10"/>
</dbReference>
<evidence type="ECO:0000256" key="1">
    <source>
        <dbReference type="PROSITE-ProRule" id="PRU00042"/>
    </source>
</evidence>
<dbReference type="InterPro" id="IPR013087">
    <property type="entry name" value="Znf_C2H2_type"/>
</dbReference>
<evidence type="ECO:0000313" key="5">
    <source>
        <dbReference type="Proteomes" id="UP000501690"/>
    </source>
</evidence>
<dbReference type="InterPro" id="IPR036416">
    <property type="entry name" value="Pept_tRNA_hydro_sf"/>
</dbReference>
<evidence type="ECO:0000256" key="2">
    <source>
        <dbReference type="SAM" id="MobiDB-lite"/>
    </source>
</evidence>
<feature type="domain" description="C2H2-type" evidence="3">
    <location>
        <begin position="49"/>
        <end position="76"/>
    </location>
</feature>
<sequence length="429" mass="46750">MAEVEYHAKSTTNTPPLKLFGININKSPEDQTHDHEAGSDSEPFIARKYECQYCFREFANSQALGGHQNAHKKERQLLKRAQMQAAHGFVASHVHNTIISTFSPQSQPPLSWLCTPHAWSGGGAYDSGVAFVTPGRRVYATAGASITGGLGHRNRNPPPEIGGFNSHSFNGGVATATLSIRSMLHAASAPGLCLSYPRNIRHPRYLKTPSVKTRHSVRCSVSQTSNGAKVEYTPWLIVGLGNPGNKYHGTRHNVGFEIIDSLSQAEGIKMNTIQSKALIGIGSIGEVPILLAKPQTYMNFSGESVGPLAAYYQVPLRHILLVYDETSLPNGVLRLQPKGGHGHHNGLKNVMGHLDGCSAFPRLAVGIGNPPGTMDLRAFLLQKFSSVERKQIDASLEQGVVAVRTVVLRGFDQHVNRFNLGQKYKYHKV</sequence>
<dbReference type="SUPFAM" id="SSF53178">
    <property type="entry name" value="Peptidyl-tRNA hydrolase-like"/>
    <property type="match status" value="1"/>
</dbReference>
<protein>
    <submittedName>
        <fullName evidence="4">Peptidyl-tRNA hydrolase</fullName>
    </submittedName>
</protein>
<evidence type="ECO:0000259" key="3">
    <source>
        <dbReference type="PROSITE" id="PS50157"/>
    </source>
</evidence>
<dbReference type="PROSITE" id="PS50157">
    <property type="entry name" value="ZINC_FINGER_C2H2_2"/>
    <property type="match status" value="1"/>
</dbReference>
<feature type="compositionally biased region" description="Basic and acidic residues" evidence="2">
    <location>
        <begin position="27"/>
        <end position="38"/>
    </location>
</feature>
<keyword evidence="1" id="KW-0863">Zinc-finger</keyword>
<proteinExistence type="inferred from homology"/>